<dbReference type="InterPro" id="IPR044068">
    <property type="entry name" value="CB"/>
</dbReference>
<dbReference type="InterPro" id="IPR011010">
    <property type="entry name" value="DNA_brk_join_enz"/>
</dbReference>
<dbReference type="GO" id="GO:0003677">
    <property type="term" value="F:DNA binding"/>
    <property type="evidence" value="ECO:0007669"/>
    <property type="project" value="UniProtKB-UniRule"/>
</dbReference>
<dbReference type="InterPro" id="IPR002104">
    <property type="entry name" value="Integrase_catalytic"/>
</dbReference>
<evidence type="ECO:0008006" key="8">
    <source>
        <dbReference type="Google" id="ProtNLM"/>
    </source>
</evidence>
<dbReference type="AlphaFoldDB" id="A0A7C4KI47"/>
<feature type="domain" description="Core-binding (CB)" evidence="6">
    <location>
        <begin position="2"/>
        <end position="95"/>
    </location>
</feature>
<protein>
    <recommendedName>
        <fullName evidence="8">Integrase</fullName>
    </recommendedName>
</protein>
<gene>
    <name evidence="7" type="ORF">ENT37_04225</name>
</gene>
<dbReference type="InterPro" id="IPR050090">
    <property type="entry name" value="Tyrosine_recombinase_XerCD"/>
</dbReference>
<dbReference type="EMBL" id="DSYK01000217">
    <property type="protein sequence ID" value="HGS21057.1"/>
    <property type="molecule type" value="Genomic_DNA"/>
</dbReference>
<evidence type="ECO:0000256" key="2">
    <source>
        <dbReference type="ARBA" id="ARBA00023125"/>
    </source>
</evidence>
<evidence type="ECO:0000256" key="3">
    <source>
        <dbReference type="ARBA" id="ARBA00023172"/>
    </source>
</evidence>
<evidence type="ECO:0000259" key="6">
    <source>
        <dbReference type="PROSITE" id="PS51900"/>
    </source>
</evidence>
<dbReference type="PANTHER" id="PTHR30349">
    <property type="entry name" value="PHAGE INTEGRASE-RELATED"/>
    <property type="match status" value="1"/>
</dbReference>
<dbReference type="Pfam" id="PF00589">
    <property type="entry name" value="Phage_integrase"/>
    <property type="match status" value="1"/>
</dbReference>
<organism evidence="7">
    <name type="scientific">Anaerolinea thermolimosa</name>
    <dbReference type="NCBI Taxonomy" id="229919"/>
    <lineage>
        <taxon>Bacteria</taxon>
        <taxon>Bacillati</taxon>
        <taxon>Chloroflexota</taxon>
        <taxon>Anaerolineae</taxon>
        <taxon>Anaerolineales</taxon>
        <taxon>Anaerolineaceae</taxon>
        <taxon>Anaerolinea</taxon>
    </lineage>
</organism>
<dbReference type="GO" id="GO:0006310">
    <property type="term" value="P:DNA recombination"/>
    <property type="evidence" value="ECO:0007669"/>
    <property type="project" value="UniProtKB-KW"/>
</dbReference>
<evidence type="ECO:0000313" key="7">
    <source>
        <dbReference type="EMBL" id="HGS21057.1"/>
    </source>
</evidence>
<dbReference type="GO" id="GO:0015074">
    <property type="term" value="P:DNA integration"/>
    <property type="evidence" value="ECO:0007669"/>
    <property type="project" value="UniProtKB-KW"/>
</dbReference>
<comment type="caution">
    <text evidence="7">The sequence shown here is derived from an EMBL/GenBank/DDBJ whole genome shotgun (WGS) entry which is preliminary data.</text>
</comment>
<dbReference type="PROSITE" id="PS51900">
    <property type="entry name" value="CB"/>
    <property type="match status" value="1"/>
</dbReference>
<evidence type="ECO:0000259" key="5">
    <source>
        <dbReference type="PROSITE" id="PS51898"/>
    </source>
</evidence>
<evidence type="ECO:0000256" key="4">
    <source>
        <dbReference type="PROSITE-ProRule" id="PRU01248"/>
    </source>
</evidence>
<keyword evidence="1" id="KW-0229">DNA integration</keyword>
<dbReference type="Gene3D" id="1.10.150.130">
    <property type="match status" value="1"/>
</dbReference>
<name>A0A7C4KI47_9CHLR</name>
<dbReference type="SUPFAM" id="SSF47823">
    <property type="entry name" value="lambda integrase-like, N-terminal domain"/>
    <property type="match status" value="1"/>
</dbReference>
<dbReference type="InterPro" id="IPR010998">
    <property type="entry name" value="Integrase_recombinase_N"/>
</dbReference>
<evidence type="ECO:0000256" key="1">
    <source>
        <dbReference type="ARBA" id="ARBA00022908"/>
    </source>
</evidence>
<reference evidence="7" key="1">
    <citation type="journal article" date="2020" name="mSystems">
        <title>Genome- and Community-Level Interaction Insights into Carbon Utilization and Element Cycling Functions of Hydrothermarchaeota in Hydrothermal Sediment.</title>
        <authorList>
            <person name="Zhou Z."/>
            <person name="Liu Y."/>
            <person name="Xu W."/>
            <person name="Pan J."/>
            <person name="Luo Z.H."/>
            <person name="Li M."/>
        </authorList>
    </citation>
    <scope>NUCLEOTIDE SEQUENCE [LARGE SCALE GENOMIC DNA]</scope>
    <source>
        <strain evidence="7">SpSt-573</strain>
    </source>
</reference>
<dbReference type="InterPro" id="IPR013762">
    <property type="entry name" value="Integrase-like_cat_sf"/>
</dbReference>
<feature type="domain" description="Tyr recombinase" evidence="5">
    <location>
        <begin position="120"/>
        <end position="348"/>
    </location>
</feature>
<keyword evidence="3" id="KW-0233">DNA recombination</keyword>
<accession>A0A7C4KI47</accession>
<dbReference type="PANTHER" id="PTHR30349:SF81">
    <property type="entry name" value="TYROSINE RECOMBINASE XERC"/>
    <property type="match status" value="1"/>
</dbReference>
<keyword evidence="2 4" id="KW-0238">DNA-binding</keyword>
<sequence length="358" mass="40489">MTTLQQAMERFLSVKNASPRTLASYRTGLHAFFDTLRLGRTLPDGSRVSLDPVTAEAAKLDEDWVATFIANLQDFSPATQNLYLAAVKGFYRFLLAERLASPHIPRIEQWIAERARKVPRRRPQFPREEIEQLIAYAESLPTLPVDSAGASLKSESSRRAAQQRARLRNMRDRALILLLADTGLRVSEACSLTLEDVNFFEGHLHVLGKGDKDDLVRVSQRALNALRDYLHERQAVGLSSPVHRGRPLSAGRLTPLFVRHDRAAGKGSPTPLDPSTAWDIIRERATEVLGGEAAHRIHPHSFRHYFVTIVLLATNNIEKARRLARHRSITTTQLYAEVDPELDRDYHEIFNTSRRTKV</sequence>
<dbReference type="PROSITE" id="PS51898">
    <property type="entry name" value="TYR_RECOMBINASE"/>
    <property type="match status" value="1"/>
</dbReference>
<dbReference type="Gene3D" id="1.10.443.10">
    <property type="entry name" value="Intergrase catalytic core"/>
    <property type="match status" value="1"/>
</dbReference>
<dbReference type="Pfam" id="PF02899">
    <property type="entry name" value="Phage_int_SAM_1"/>
    <property type="match status" value="1"/>
</dbReference>
<dbReference type="SUPFAM" id="SSF56349">
    <property type="entry name" value="DNA breaking-rejoining enzymes"/>
    <property type="match status" value="1"/>
</dbReference>
<dbReference type="InterPro" id="IPR004107">
    <property type="entry name" value="Integrase_SAM-like_N"/>
</dbReference>
<proteinExistence type="predicted"/>